<dbReference type="STRING" id="311410.LA5095_04054"/>
<accession>A0A0M7ASE6</accession>
<dbReference type="Pfam" id="PF20358">
    <property type="entry name" value="DUF6653"/>
    <property type="match status" value="1"/>
</dbReference>
<dbReference type="InterPro" id="IPR046595">
    <property type="entry name" value="DUF6653"/>
</dbReference>
<keyword evidence="1" id="KW-0472">Membrane</keyword>
<protein>
    <submittedName>
        <fullName evidence="2">Uncharacterized protein</fullName>
    </submittedName>
</protein>
<dbReference type="AlphaFoldDB" id="A0A0M7ASE6"/>
<keyword evidence="1" id="KW-0812">Transmembrane</keyword>
<feature type="transmembrane region" description="Helical" evidence="1">
    <location>
        <begin position="26"/>
        <end position="47"/>
    </location>
</feature>
<dbReference type="RefSeq" id="WP_055118231.1">
    <property type="nucleotide sequence ID" value="NZ_CXWA01000011.1"/>
</dbReference>
<reference evidence="3" key="1">
    <citation type="submission" date="2015-07" db="EMBL/GenBank/DDBJ databases">
        <authorList>
            <person name="Rodrigo-Torres Lidia"/>
            <person name="Arahal R.David."/>
        </authorList>
    </citation>
    <scope>NUCLEOTIDE SEQUENCE [LARGE SCALE GENOMIC DNA]</scope>
    <source>
        <strain evidence="3">CECT 5096</strain>
    </source>
</reference>
<feature type="transmembrane region" description="Helical" evidence="1">
    <location>
        <begin position="111"/>
        <end position="132"/>
    </location>
</feature>
<keyword evidence="1" id="KW-1133">Transmembrane helix</keyword>
<dbReference type="OrthoDB" id="1442233at2"/>
<name>A0A0M7ASE6_9HYPH</name>
<organism evidence="2 3">
    <name type="scientific">Roseibium album</name>
    <dbReference type="NCBI Taxonomy" id="311410"/>
    <lineage>
        <taxon>Bacteria</taxon>
        <taxon>Pseudomonadati</taxon>
        <taxon>Pseudomonadota</taxon>
        <taxon>Alphaproteobacteria</taxon>
        <taxon>Hyphomicrobiales</taxon>
        <taxon>Stappiaceae</taxon>
        <taxon>Roseibium</taxon>
    </lineage>
</organism>
<sequence length="161" mass="17382">MPAGALSTYTKIIAPALLTATLWSHVSLGMMTAIVATSLAIVCLILLQRIPAKRNGKCGWAKSVGLGERIWLNRLSVPIPSQLGTRITTLYVVFWLGSLIALLGGATASPVLAATGLAVAYCTQFVCFHKLIQLFRQMKDKAPLYRFWLATPGNDNARAKP</sequence>
<evidence type="ECO:0000313" key="2">
    <source>
        <dbReference type="EMBL" id="CTQ76098.1"/>
    </source>
</evidence>
<keyword evidence="3" id="KW-1185">Reference proteome</keyword>
<proteinExistence type="predicted"/>
<gene>
    <name evidence="2" type="ORF">LA5096_04649</name>
</gene>
<feature type="transmembrane region" description="Helical" evidence="1">
    <location>
        <begin position="83"/>
        <end position="105"/>
    </location>
</feature>
<evidence type="ECO:0000313" key="3">
    <source>
        <dbReference type="Proteomes" id="UP000049983"/>
    </source>
</evidence>
<evidence type="ECO:0000256" key="1">
    <source>
        <dbReference type="SAM" id="Phobius"/>
    </source>
</evidence>
<dbReference type="GeneID" id="97671933"/>
<dbReference type="Proteomes" id="UP000049983">
    <property type="component" value="Unassembled WGS sequence"/>
</dbReference>
<dbReference type="EMBL" id="CXWC01000012">
    <property type="protein sequence ID" value="CTQ76098.1"/>
    <property type="molecule type" value="Genomic_DNA"/>
</dbReference>